<dbReference type="RefSeq" id="NP_690715.1">
    <property type="nucleotide sequence ID" value="NC_004166.2"/>
</dbReference>
<reference evidence="2" key="1">
    <citation type="journal article" date="1997" name="Gene">
        <title>The complete nucleotide sequence and functional organization of Bacillus subtilis bacteriophage SPP1.</title>
        <authorList>
            <person name="Alonso J.C."/>
            <person name="Luder G."/>
            <person name="Stiege A.C."/>
            <person name="Chai S."/>
            <person name="Weise F."/>
            <person name="Trautner T.A."/>
        </authorList>
    </citation>
    <scope>NUCLEOTIDE SEQUENCE [LARGE SCALE GENOMIC DNA]</scope>
</reference>
<name>O48484_BPSPP</name>
<dbReference type="Proteomes" id="UP000002559">
    <property type="component" value="Segment"/>
</dbReference>
<evidence type="ECO:0000313" key="1">
    <source>
        <dbReference type="EMBL" id="CAA66531.1"/>
    </source>
</evidence>
<protein>
    <submittedName>
        <fullName evidence="1">Bacteriophage SPP1 complete nucleotide sequence</fullName>
    </submittedName>
</protein>
<proteinExistence type="predicted"/>
<dbReference type="PIR" id="T42324">
    <property type="entry name" value="T42324"/>
</dbReference>
<evidence type="ECO:0000313" key="2">
    <source>
        <dbReference type="Proteomes" id="UP000002559"/>
    </source>
</evidence>
<keyword evidence="2" id="KW-1185">Reference proteome</keyword>
<dbReference type="EMBL" id="X97918">
    <property type="protein sequence ID" value="CAA66531.1"/>
    <property type="molecule type" value="Genomic_DNA"/>
</dbReference>
<organismHost>
    <name type="scientific">Bacillus subtilis</name>
    <dbReference type="NCBI Taxonomy" id="1423"/>
</organismHost>
<sequence>MFQVSHFLQNCILQRDGQLFHACFCYSGVYFIFDFLFEFIGLITGCGYIKLNTFTAVFHSENDIVPKIIFLPVREFHTALFYAAEWRIVQLIHFMNRFPKPLIVIRHISMRNDPICHILILFVLEEVRPFYCFDFLLFPFPLRLFKFCGQTAIVQHG</sequence>
<dbReference type="GeneID" id="955317"/>
<accession>O48484</accession>
<dbReference type="KEGG" id="vg:955317"/>
<organism evidence="1 2">
    <name type="scientific">Bacillus phage SPP1</name>
    <name type="common">Bacteriophage SPP1</name>
    <dbReference type="NCBI Taxonomy" id="10724"/>
    <lineage>
        <taxon>Viruses</taxon>
        <taxon>Duplodnaviria</taxon>
        <taxon>Heunggongvirae</taxon>
        <taxon>Uroviricota</taxon>
        <taxon>Caudoviricetes</taxon>
        <taxon>Trautnerviridae</taxon>
        <taxon>Polsinellivirinae</taxon>
        <taxon>Rivavirus</taxon>
        <taxon>Rivavirus SPP1</taxon>
    </lineage>
</organism>